<dbReference type="CDD" id="cd00146">
    <property type="entry name" value="PKD"/>
    <property type="match status" value="1"/>
</dbReference>
<accession>A0A7K3WVA4</accession>
<gene>
    <name evidence="3" type="ORF">G3O08_18360</name>
</gene>
<dbReference type="Proteomes" id="UP000486602">
    <property type="component" value="Unassembled WGS sequence"/>
</dbReference>
<name>A0A7K3WVA4_9FLAO</name>
<reference evidence="3 4" key="1">
    <citation type="submission" date="2020-02" db="EMBL/GenBank/DDBJ databases">
        <title>Out from the shadows clarifying the taxonomy of the family Cryomorphaceae and related taxa by utilizing the GTDB taxonomic framework.</title>
        <authorList>
            <person name="Bowman J.P."/>
        </authorList>
    </citation>
    <scope>NUCLEOTIDE SEQUENCE [LARGE SCALE GENOMIC DNA]</scope>
    <source>
        <strain evidence="3 4">QSSC 1-22</strain>
    </source>
</reference>
<organism evidence="3 4">
    <name type="scientific">Cryomorpha ignava</name>
    <dbReference type="NCBI Taxonomy" id="101383"/>
    <lineage>
        <taxon>Bacteria</taxon>
        <taxon>Pseudomonadati</taxon>
        <taxon>Bacteroidota</taxon>
        <taxon>Flavobacteriia</taxon>
        <taxon>Flavobacteriales</taxon>
        <taxon>Cryomorphaceae</taxon>
        <taxon>Cryomorpha</taxon>
    </lineage>
</organism>
<dbReference type="InterPro" id="IPR035986">
    <property type="entry name" value="PKD_dom_sf"/>
</dbReference>
<keyword evidence="4" id="KW-1185">Reference proteome</keyword>
<dbReference type="SUPFAM" id="SSF49299">
    <property type="entry name" value="PKD domain"/>
    <property type="match status" value="1"/>
</dbReference>
<dbReference type="PROSITE" id="PS50093">
    <property type="entry name" value="PKD"/>
    <property type="match status" value="1"/>
</dbReference>
<evidence type="ECO:0000313" key="3">
    <source>
        <dbReference type="EMBL" id="NEN25458.1"/>
    </source>
</evidence>
<dbReference type="AlphaFoldDB" id="A0A7K3WVA4"/>
<dbReference type="SMART" id="SM00089">
    <property type="entry name" value="PKD"/>
    <property type="match status" value="1"/>
</dbReference>
<feature type="chain" id="PRO_5029899877" evidence="1">
    <location>
        <begin position="19"/>
        <end position="1056"/>
    </location>
</feature>
<feature type="signal peptide" evidence="1">
    <location>
        <begin position="1"/>
        <end position="18"/>
    </location>
</feature>
<dbReference type="InterPro" id="IPR026341">
    <property type="entry name" value="T9SS_type_B"/>
</dbReference>
<proteinExistence type="predicted"/>
<dbReference type="Pfam" id="PF18911">
    <property type="entry name" value="PKD_4"/>
    <property type="match status" value="1"/>
</dbReference>
<evidence type="ECO:0000256" key="1">
    <source>
        <dbReference type="SAM" id="SignalP"/>
    </source>
</evidence>
<evidence type="ECO:0000313" key="4">
    <source>
        <dbReference type="Proteomes" id="UP000486602"/>
    </source>
</evidence>
<dbReference type="InterPro" id="IPR000601">
    <property type="entry name" value="PKD_dom"/>
</dbReference>
<dbReference type="InterPro" id="IPR013783">
    <property type="entry name" value="Ig-like_fold"/>
</dbReference>
<keyword evidence="1" id="KW-0732">Signal</keyword>
<dbReference type="Pfam" id="PF13585">
    <property type="entry name" value="CHU_C"/>
    <property type="match status" value="1"/>
</dbReference>
<dbReference type="Pfam" id="PF17517">
    <property type="entry name" value="IgGFc_binding"/>
    <property type="match status" value="1"/>
</dbReference>
<feature type="domain" description="PKD" evidence="2">
    <location>
        <begin position="919"/>
        <end position="959"/>
    </location>
</feature>
<protein>
    <submittedName>
        <fullName evidence="3">T9SS type B sorting domain-containing protein</fullName>
    </submittedName>
</protein>
<sequence>MKYSLFLLLLIAPFLSQAQIDTEFWFGAPDLTKGTGSEPRRDSTVYIVVSTLNEPSTVIISQPANLDFEPITVSLAANSVQQINLGTFLSLIETKPANSVLNTGLLIRATKPITAYYEVRSQNNTDLWSLKGKNSLGLKFYVPFQTEYQNNQSLNGNPYIPGPRSGFIVMASKNNTTVSITPTIDILDHPGGETFTVLLNRGQTYFCEALDGAPANHPGGSLVESDKEITVTIKDDMVDVDPSNDGGADVIGDQLVAYQYLGTQHILIDGSLNNDSDRGVICATEDNTEIFIDGSSVTTLNAGEQYMFSPAGAASFIEGSAPIVVLQITGASDQIAGAVIPPLGCTGSNQVGFVRSTNGPFFLNLTIRSGSENQFQLNGNASLIPASAFSEVPGSNGEYVFAQIQYSTGQIPSGQANIVTNFSDELFHLGITNRSTAASANFGYFSAFSYLNIGKNFEVCLNDSVVLDAGPGKTAYNWSTGDTTQTTTVYEPGTYYVEVFSGTDCFAIDSINVEYYELPIDLGPNDTICENTSLTLSLEGFYNFTWQDGSTENFFEVTEPGIYYVDVSDFQGCALRDSIEIAVSPRPETPELTGETTYCEGETIELFMNDFENANYRYILPSGDVVSGQNLVIENAVPAQSGMYYGYYVEEGCETFTDSLEIFVRPMPLLDLGEDISVCSDVPVTIDSGLSEGSFEWSDGSTEATLSPQETGTYSLIYTDEFSCTATDTVEVEFRLTPVNPQVLGDLIYCEGDTIQLSTPDQSNVSFQWNKPDGSIFGSSTGQYIVENATLTASGAYSLIVERSGCFSESVNFTLVVNANPVFTLMSDTTICTDDQVEIVGPAGFDVYAWSSGESSQNITVQSGNFELTVIDVNGCTGSDAVEIISQGPVADFTVAPSLVGNPSTIFYFGDNSQPGLYPINTWLWEFGNGNIDMNQNTNYGYDQSGTFPVTLTIQDELGCEDKTVQVVTVRNAFKIPDGFSPNGDGVNDVFEIQGLDGISGAGIQIFNRWGAVVFESNSYVPGQFWDGKDNTDGTYFYVLKMPNAKAVTGSVTIAR</sequence>
<evidence type="ECO:0000259" key="2">
    <source>
        <dbReference type="PROSITE" id="PS50093"/>
    </source>
</evidence>
<dbReference type="NCBIfam" id="TIGR04131">
    <property type="entry name" value="Bac_Flav_CTERM"/>
    <property type="match status" value="1"/>
</dbReference>
<dbReference type="EMBL" id="JAAGVY010000055">
    <property type="protein sequence ID" value="NEN25458.1"/>
    <property type="molecule type" value="Genomic_DNA"/>
</dbReference>
<comment type="caution">
    <text evidence="3">The sequence shown here is derived from an EMBL/GenBank/DDBJ whole genome shotgun (WGS) entry which is preliminary data.</text>
</comment>
<dbReference type="RefSeq" id="WP_163286913.1">
    <property type="nucleotide sequence ID" value="NZ_JAAGVY010000055.1"/>
</dbReference>
<dbReference type="Gene3D" id="2.60.40.10">
    <property type="entry name" value="Immunoglobulins"/>
    <property type="match status" value="2"/>
</dbReference>
<dbReference type="InterPro" id="IPR035234">
    <property type="entry name" value="IgGFc-bd_N"/>
</dbReference>
<dbReference type="InterPro" id="IPR022409">
    <property type="entry name" value="PKD/Chitinase_dom"/>
</dbReference>